<dbReference type="InterPro" id="IPR002401">
    <property type="entry name" value="Cyt_P450_E_grp-I"/>
</dbReference>
<protein>
    <recommendedName>
        <fullName evidence="8">Cytochrome P450 306a1</fullName>
    </recommendedName>
</protein>
<dbReference type="GO" id="GO:0020037">
    <property type="term" value="F:heme binding"/>
    <property type="evidence" value="ECO:0007669"/>
    <property type="project" value="InterPro"/>
</dbReference>
<gene>
    <name evidence="6" type="ORF">ALC60_10155</name>
</gene>
<reference evidence="6 7" key="1">
    <citation type="submission" date="2015-09" db="EMBL/GenBank/DDBJ databases">
        <title>Trachymyrmex zeteki WGS genome.</title>
        <authorList>
            <person name="Nygaard S."/>
            <person name="Hu H."/>
            <person name="Boomsma J."/>
            <person name="Zhang G."/>
        </authorList>
    </citation>
    <scope>NUCLEOTIDE SEQUENCE [LARGE SCALE GENOMIC DNA]</scope>
    <source>
        <strain evidence="6">Tzet28-1</strain>
        <tissue evidence="6">Whole body</tissue>
    </source>
</reference>
<comment type="similarity">
    <text evidence="1">Belongs to the cytochrome P450 family.</text>
</comment>
<dbReference type="GO" id="GO:0006805">
    <property type="term" value="P:xenobiotic metabolic process"/>
    <property type="evidence" value="ECO:0007669"/>
    <property type="project" value="TreeGrafter"/>
</dbReference>
<sequence length="536" mass="62301">MITLLMIFLGIFLVFLVYIFRKNRKTYRLPPGPFGIPLFGYLPWINSKRPHVSLTELARKYGPICGLRMGSVYTVLLSDPQLVRQALAKDAFAGRAPLYLTHGIMQGYVWRVSSFMRYQKSQLILQLKIRRQGHKFRQRRRQRVELNRVGRYCAVPCRVERDDNFTAKCLICAEGNLWKDQRRFVAGCLKNFGMTKLPGTKRNRLEERILATVNECTSKLKKLTMENGIDPCETLHHYVGNMINDLVFGKVYKEDDEVWKWLRHLQEEGVKHIGIAGPLNFLPFFRFLPRYGKVMESLIDGKLKTHKQYQMIIDEYRAQPEKTDNFLAAFDEAMNTNANNEHFTQQQFYHLLADLYGAGVDTTLTTFRWFLLFMAAYPDEQKKIQDEMNELLGQKIPTLEDRLILTRLEAAIVNFFKIKDTQIGDYDIPKGTMVIPFQWAIHTDPLYWHDPLSFKPGRFIVEDGSLTKPKAFLPYQAGKRMCVGDELAKMILFLFGARFLHSFVISVPSGMRLDLEGECGITLFPKPHRLVFTPRE</sequence>
<keyword evidence="4" id="KW-0503">Monooxygenase</keyword>
<accession>A0A151WS76</accession>
<dbReference type="GO" id="GO:0016712">
    <property type="term" value="F:oxidoreductase activity, acting on paired donors, with incorporation or reduction of molecular oxygen, reduced flavin or flavoprotein as one donor, and incorporation of one atom of oxygen"/>
    <property type="evidence" value="ECO:0007669"/>
    <property type="project" value="TreeGrafter"/>
</dbReference>
<keyword evidence="7" id="KW-1185">Reference proteome</keyword>
<proteinExistence type="inferred from homology"/>
<evidence type="ECO:0000256" key="2">
    <source>
        <dbReference type="ARBA" id="ARBA00022723"/>
    </source>
</evidence>
<evidence type="ECO:0000256" key="5">
    <source>
        <dbReference type="PIRSR" id="PIRSR602401-1"/>
    </source>
</evidence>
<dbReference type="AlphaFoldDB" id="A0A151WS76"/>
<dbReference type="InterPro" id="IPR036396">
    <property type="entry name" value="Cyt_P450_sf"/>
</dbReference>
<dbReference type="GO" id="GO:0008395">
    <property type="term" value="F:steroid hydroxylase activity"/>
    <property type="evidence" value="ECO:0007669"/>
    <property type="project" value="TreeGrafter"/>
</dbReference>
<dbReference type="InterPro" id="IPR001128">
    <property type="entry name" value="Cyt_P450"/>
</dbReference>
<dbReference type="GO" id="GO:0006082">
    <property type="term" value="P:organic acid metabolic process"/>
    <property type="evidence" value="ECO:0007669"/>
    <property type="project" value="TreeGrafter"/>
</dbReference>
<dbReference type="STRING" id="64791.A0A151WS76"/>
<comment type="cofactor">
    <cofactor evidence="5">
        <name>heme</name>
        <dbReference type="ChEBI" id="CHEBI:30413"/>
    </cofactor>
</comment>
<name>A0A151WS76_9HYME</name>
<evidence type="ECO:0000256" key="4">
    <source>
        <dbReference type="ARBA" id="ARBA00023033"/>
    </source>
</evidence>
<evidence type="ECO:0000256" key="1">
    <source>
        <dbReference type="ARBA" id="ARBA00010617"/>
    </source>
</evidence>
<dbReference type="InterPro" id="IPR050182">
    <property type="entry name" value="Cytochrome_P450_fam2"/>
</dbReference>
<dbReference type="PANTHER" id="PTHR24300:SF403">
    <property type="entry name" value="CYTOCHROME P450 306A1"/>
    <property type="match status" value="1"/>
</dbReference>
<organism evidence="6 7">
    <name type="scientific">Mycetomoellerius zeteki</name>
    <dbReference type="NCBI Taxonomy" id="64791"/>
    <lineage>
        <taxon>Eukaryota</taxon>
        <taxon>Metazoa</taxon>
        <taxon>Ecdysozoa</taxon>
        <taxon>Arthropoda</taxon>
        <taxon>Hexapoda</taxon>
        <taxon>Insecta</taxon>
        <taxon>Pterygota</taxon>
        <taxon>Neoptera</taxon>
        <taxon>Endopterygota</taxon>
        <taxon>Hymenoptera</taxon>
        <taxon>Apocrita</taxon>
        <taxon>Aculeata</taxon>
        <taxon>Formicoidea</taxon>
        <taxon>Formicidae</taxon>
        <taxon>Myrmicinae</taxon>
        <taxon>Mycetomoellerius</taxon>
    </lineage>
</organism>
<dbReference type="SUPFAM" id="SSF48264">
    <property type="entry name" value="Cytochrome P450"/>
    <property type="match status" value="1"/>
</dbReference>
<dbReference type="GO" id="GO:0005737">
    <property type="term" value="C:cytoplasm"/>
    <property type="evidence" value="ECO:0007669"/>
    <property type="project" value="TreeGrafter"/>
</dbReference>
<feature type="binding site" description="axial binding residue" evidence="5">
    <location>
        <position position="482"/>
    </location>
    <ligand>
        <name>heme</name>
        <dbReference type="ChEBI" id="CHEBI:30413"/>
    </ligand>
    <ligandPart>
        <name>Fe</name>
        <dbReference type="ChEBI" id="CHEBI:18248"/>
    </ligandPart>
</feature>
<dbReference type="EMBL" id="KQ982776">
    <property type="protein sequence ID" value="KYQ50759.1"/>
    <property type="molecule type" value="Genomic_DNA"/>
</dbReference>
<dbReference type="GO" id="GO:0005506">
    <property type="term" value="F:iron ion binding"/>
    <property type="evidence" value="ECO:0007669"/>
    <property type="project" value="InterPro"/>
</dbReference>
<evidence type="ECO:0008006" key="8">
    <source>
        <dbReference type="Google" id="ProtNLM"/>
    </source>
</evidence>
<keyword evidence="2 5" id="KW-0479">Metal-binding</keyword>
<dbReference type="PRINTS" id="PR00385">
    <property type="entry name" value="P450"/>
</dbReference>
<dbReference type="PRINTS" id="PR00463">
    <property type="entry name" value="EP450I"/>
</dbReference>
<dbReference type="Pfam" id="PF00067">
    <property type="entry name" value="p450"/>
    <property type="match status" value="2"/>
</dbReference>
<dbReference type="Proteomes" id="UP000075809">
    <property type="component" value="Unassembled WGS sequence"/>
</dbReference>
<keyword evidence="3 5" id="KW-0408">Iron</keyword>
<evidence type="ECO:0000256" key="3">
    <source>
        <dbReference type="ARBA" id="ARBA00023004"/>
    </source>
</evidence>
<dbReference type="PANTHER" id="PTHR24300">
    <property type="entry name" value="CYTOCHROME P450 508A4-RELATED"/>
    <property type="match status" value="1"/>
</dbReference>
<evidence type="ECO:0000313" key="7">
    <source>
        <dbReference type="Proteomes" id="UP000075809"/>
    </source>
</evidence>
<evidence type="ECO:0000313" key="6">
    <source>
        <dbReference type="EMBL" id="KYQ50759.1"/>
    </source>
</evidence>
<keyword evidence="5" id="KW-0349">Heme</keyword>
<dbReference type="Gene3D" id="1.10.630.10">
    <property type="entry name" value="Cytochrome P450"/>
    <property type="match status" value="1"/>
</dbReference>
<keyword evidence="4" id="KW-0560">Oxidoreductase</keyword>